<dbReference type="PANTHER" id="PTHR32194">
    <property type="entry name" value="METALLOPROTEASE TLDD"/>
    <property type="match status" value="1"/>
</dbReference>
<dbReference type="EMBL" id="OU893340">
    <property type="protein sequence ID" value="CAG9796872.1"/>
    <property type="molecule type" value="Genomic_DNA"/>
</dbReference>
<keyword evidence="1 5" id="KW-0963">Cytoplasm</keyword>
<dbReference type="CDD" id="cd03758">
    <property type="entry name" value="proteasome_beta_type_2"/>
    <property type="match status" value="1"/>
</dbReference>
<comment type="subunit">
    <text evidence="5">Component of the proteasome complex.</text>
</comment>
<evidence type="ECO:0000256" key="4">
    <source>
        <dbReference type="ARBA" id="ARBA00026071"/>
    </source>
</evidence>
<dbReference type="InterPro" id="IPR035206">
    <property type="entry name" value="Proteasome_beta2"/>
</dbReference>
<dbReference type="InterPro" id="IPR001353">
    <property type="entry name" value="Proteasome_sua/b"/>
</dbReference>
<keyword evidence="7" id="KW-1185">Reference proteome</keyword>
<dbReference type="AlphaFoldDB" id="A0A9N9RHW1"/>
<evidence type="ECO:0000256" key="5">
    <source>
        <dbReference type="RuleBase" id="RU004203"/>
    </source>
</evidence>
<dbReference type="GO" id="GO:0010498">
    <property type="term" value="P:proteasomal protein catabolic process"/>
    <property type="evidence" value="ECO:0007669"/>
    <property type="project" value="InterPro"/>
</dbReference>
<dbReference type="InterPro" id="IPR029055">
    <property type="entry name" value="Ntn_hydrolases_N"/>
</dbReference>
<proteinExistence type="inferred from homology"/>
<dbReference type="GO" id="GO:0005839">
    <property type="term" value="C:proteasome core complex"/>
    <property type="evidence" value="ECO:0007669"/>
    <property type="project" value="InterPro"/>
</dbReference>
<gene>
    <name evidence="6" type="ORF">DIATSA_LOCUS14022</name>
</gene>
<dbReference type="InterPro" id="IPR023333">
    <property type="entry name" value="Proteasome_suB-type"/>
</dbReference>
<keyword evidence="3 5" id="KW-0539">Nucleus</keyword>
<dbReference type="GO" id="GO:0005737">
    <property type="term" value="C:cytoplasm"/>
    <property type="evidence" value="ECO:0007669"/>
    <property type="project" value="UniProtKB-SubCell"/>
</dbReference>
<comment type="similarity">
    <text evidence="5">Belongs to the peptidase T1B family.</text>
</comment>
<comment type="subcellular location">
    <subcellularLocation>
        <location evidence="5">Cytoplasm</location>
    </subcellularLocation>
    <subcellularLocation>
        <location evidence="5">Nucleus</location>
    </subcellularLocation>
</comment>
<comment type="subunit">
    <text evidence="4">The 26S proteasome consists of a 20S proteasome core and two 19S regulatory subunits. The 20S proteasome core is composed of 28 subunits that are arranged in four stacked rings, resulting in a barrel-shaped structure. The two end rings are each formed by seven alpha subunits, and the two central rings are each formed by seven beta subunits. The catalytic chamber with the active sites is on the inside of the barrel.</text>
</comment>
<organism evidence="6 7">
    <name type="scientific">Diatraea saccharalis</name>
    <name type="common">sugarcane borer</name>
    <dbReference type="NCBI Taxonomy" id="40085"/>
    <lineage>
        <taxon>Eukaryota</taxon>
        <taxon>Metazoa</taxon>
        <taxon>Ecdysozoa</taxon>
        <taxon>Arthropoda</taxon>
        <taxon>Hexapoda</taxon>
        <taxon>Insecta</taxon>
        <taxon>Pterygota</taxon>
        <taxon>Neoptera</taxon>
        <taxon>Endopterygota</taxon>
        <taxon>Lepidoptera</taxon>
        <taxon>Glossata</taxon>
        <taxon>Ditrysia</taxon>
        <taxon>Pyraloidea</taxon>
        <taxon>Crambidae</taxon>
        <taxon>Crambinae</taxon>
        <taxon>Diatraea</taxon>
    </lineage>
</organism>
<keyword evidence="2 5" id="KW-0647">Proteasome</keyword>
<dbReference type="GO" id="GO:0005634">
    <property type="term" value="C:nucleus"/>
    <property type="evidence" value="ECO:0007669"/>
    <property type="project" value="UniProtKB-SubCell"/>
</dbReference>
<dbReference type="Pfam" id="PF00227">
    <property type="entry name" value="Proteasome"/>
    <property type="match status" value="1"/>
</dbReference>
<accession>A0A9N9RHW1</accession>
<comment type="function">
    <text evidence="5">Component of the proteasome, a multicatalytic proteinase complex which is characterized by its ability to cleave peptides with Arg, Phe, Tyr, Leu, and Glu adjacent to the leaving group at neutral or slightly basic pH. The proteasome has an ATP-dependent proteolytic activity.</text>
</comment>
<dbReference type="PANTHER" id="PTHR32194:SF2">
    <property type="entry name" value="PROTEASOME SUBUNIT BETA TYPE-1"/>
    <property type="match status" value="1"/>
</dbReference>
<name>A0A9N9RHW1_9NEOP</name>
<dbReference type="Proteomes" id="UP001153714">
    <property type="component" value="Chromosome 9"/>
</dbReference>
<protein>
    <recommendedName>
        <fullName evidence="5">Proteasome subunit beta</fullName>
    </recommendedName>
</protein>
<sequence>MNLKLAYSFDILTLKDEDKLYQISDRLLMGLNGTPGDRLQFSNFIAKNLQLYEMRNGYKLDTAAVVHFTRKNLVDALKGGSPCLVNTLVAGYDDQEGGQLYSLDFLAACVKVPFATHGYGGFFCLSILDSYYKPTLTESEAYNILKMCVREVHQKLFLNLPNFQVKVVSAHGVKNMPVINPASFVVH</sequence>
<evidence type="ECO:0000313" key="7">
    <source>
        <dbReference type="Proteomes" id="UP001153714"/>
    </source>
</evidence>
<evidence type="ECO:0000256" key="2">
    <source>
        <dbReference type="ARBA" id="ARBA00022942"/>
    </source>
</evidence>
<dbReference type="Gene3D" id="3.60.20.10">
    <property type="entry name" value="Glutamine Phosphoribosylpyrophosphate, subunit 1, domain 1"/>
    <property type="match status" value="1"/>
</dbReference>
<evidence type="ECO:0000256" key="3">
    <source>
        <dbReference type="ARBA" id="ARBA00023242"/>
    </source>
</evidence>
<dbReference type="SUPFAM" id="SSF56235">
    <property type="entry name" value="N-terminal nucleophile aminohydrolases (Ntn hydrolases)"/>
    <property type="match status" value="1"/>
</dbReference>
<evidence type="ECO:0000313" key="6">
    <source>
        <dbReference type="EMBL" id="CAG9796872.1"/>
    </source>
</evidence>
<reference evidence="6" key="1">
    <citation type="submission" date="2021-12" db="EMBL/GenBank/DDBJ databases">
        <authorList>
            <person name="King R."/>
        </authorList>
    </citation>
    <scope>NUCLEOTIDE SEQUENCE</scope>
</reference>
<evidence type="ECO:0000256" key="1">
    <source>
        <dbReference type="ARBA" id="ARBA00022490"/>
    </source>
</evidence>
<reference evidence="6" key="2">
    <citation type="submission" date="2022-10" db="EMBL/GenBank/DDBJ databases">
        <authorList>
            <consortium name="ENA_rothamsted_submissions"/>
            <consortium name="culmorum"/>
            <person name="King R."/>
        </authorList>
    </citation>
    <scope>NUCLEOTIDE SEQUENCE</scope>
</reference>
<dbReference type="OrthoDB" id="10072397at2759"/>